<sequence length="247" mass="26392">MRKIVGLFRFASTYVRLVRDTDRLDLVFALADSFDESPGLRRMLARPEVKAYLARPLPPLTLKLEELRALPEGSLGREFARFLDQRKLDPTGVYHSAVDTSGDAALMKLHLERSHDLWHTVLGFDTDVAGELGLQAFYIAHAVAARAPAAVGGAAQRDAVPARGRRPAHGGDHPRLAPRQDDAAAVRGGLGGDADLADRAGARALRDHAGARAHGGDGGLSHERWAEAGSVRPGLTGRGGAGQIAQR</sequence>
<feature type="region of interest" description="Disordered" evidence="1">
    <location>
        <begin position="156"/>
        <end position="190"/>
    </location>
</feature>
<feature type="compositionally biased region" description="Basic and acidic residues" evidence="1">
    <location>
        <begin position="169"/>
        <end position="184"/>
    </location>
</feature>
<dbReference type="AlphaFoldDB" id="A0A9X3EJ22"/>
<dbReference type="InterPro" id="IPR007715">
    <property type="entry name" value="Coq4"/>
</dbReference>
<evidence type="ECO:0000313" key="2">
    <source>
        <dbReference type="EMBL" id="MCY1004110.1"/>
    </source>
</evidence>
<proteinExistence type="predicted"/>
<name>A0A9X3EJ22_9BACT</name>
<dbReference type="PANTHER" id="PTHR12922">
    <property type="entry name" value="UBIQUINONE BIOSYNTHESIS PROTEIN"/>
    <property type="match status" value="1"/>
</dbReference>
<dbReference type="PANTHER" id="PTHR12922:SF7">
    <property type="entry name" value="UBIQUINONE BIOSYNTHESIS PROTEIN COQ4 HOMOLOG, MITOCHONDRIAL"/>
    <property type="match status" value="1"/>
</dbReference>
<dbReference type="Pfam" id="PF05019">
    <property type="entry name" value="Coq4"/>
    <property type="match status" value="1"/>
</dbReference>
<accession>A0A9X3EJ22</accession>
<dbReference type="Proteomes" id="UP001150924">
    <property type="component" value="Unassembled WGS sequence"/>
</dbReference>
<reference evidence="2" key="1">
    <citation type="submission" date="2022-11" db="EMBL/GenBank/DDBJ databases">
        <title>Minimal conservation of predation-associated metabolite biosynthetic gene clusters underscores biosynthetic potential of Myxococcota including descriptions for ten novel species: Archangium lansinium sp. nov., Myxococcus landrumus sp. nov., Nannocystis bai.</title>
        <authorList>
            <person name="Ahearne A."/>
            <person name="Stevens C."/>
            <person name="Phillips K."/>
        </authorList>
    </citation>
    <scope>NUCLEOTIDE SEQUENCE</scope>
    <source>
        <strain evidence="2">Na p29</strain>
    </source>
</reference>
<dbReference type="EMBL" id="JAPNKE010000002">
    <property type="protein sequence ID" value="MCY1004110.1"/>
    <property type="molecule type" value="Genomic_DNA"/>
</dbReference>
<organism evidence="2 3">
    <name type="scientific">Nannocystis pusilla</name>
    <dbReference type="NCBI Taxonomy" id="889268"/>
    <lineage>
        <taxon>Bacteria</taxon>
        <taxon>Pseudomonadati</taxon>
        <taxon>Myxococcota</taxon>
        <taxon>Polyangia</taxon>
        <taxon>Nannocystales</taxon>
        <taxon>Nannocystaceae</taxon>
        <taxon>Nannocystis</taxon>
    </lineage>
</organism>
<protein>
    <submittedName>
        <fullName evidence="2">Coq4 family protein</fullName>
    </submittedName>
</protein>
<dbReference type="GO" id="GO:0006744">
    <property type="term" value="P:ubiquinone biosynthetic process"/>
    <property type="evidence" value="ECO:0007669"/>
    <property type="project" value="InterPro"/>
</dbReference>
<evidence type="ECO:0000313" key="3">
    <source>
        <dbReference type="Proteomes" id="UP001150924"/>
    </source>
</evidence>
<evidence type="ECO:0000256" key="1">
    <source>
        <dbReference type="SAM" id="MobiDB-lite"/>
    </source>
</evidence>
<keyword evidence="3" id="KW-1185">Reference proteome</keyword>
<dbReference type="RefSeq" id="WP_267765642.1">
    <property type="nucleotide sequence ID" value="NZ_JAPNKE010000002.1"/>
</dbReference>
<comment type="caution">
    <text evidence="2">The sequence shown here is derived from an EMBL/GenBank/DDBJ whole genome shotgun (WGS) entry which is preliminary data.</text>
</comment>
<gene>
    <name evidence="2" type="ORF">OV079_00715</name>
</gene>